<evidence type="ECO:0000256" key="3">
    <source>
        <dbReference type="ARBA" id="ARBA00023125"/>
    </source>
</evidence>
<dbReference type="Gene3D" id="1.10.443.10">
    <property type="entry name" value="Intergrase catalytic core"/>
    <property type="match status" value="1"/>
</dbReference>
<evidence type="ECO:0000259" key="7">
    <source>
        <dbReference type="PROSITE" id="PS51900"/>
    </source>
</evidence>
<dbReference type="InterPro" id="IPR044068">
    <property type="entry name" value="CB"/>
</dbReference>
<evidence type="ECO:0000256" key="1">
    <source>
        <dbReference type="ARBA" id="ARBA00008857"/>
    </source>
</evidence>
<dbReference type="GO" id="GO:0015074">
    <property type="term" value="P:DNA integration"/>
    <property type="evidence" value="ECO:0007669"/>
    <property type="project" value="UniProtKB-KW"/>
</dbReference>
<dbReference type="PANTHER" id="PTHR30629:SF2">
    <property type="entry name" value="PROPHAGE INTEGRASE INTS-RELATED"/>
    <property type="match status" value="1"/>
</dbReference>
<dbReference type="Proteomes" id="UP001055303">
    <property type="component" value="Unassembled WGS sequence"/>
</dbReference>
<dbReference type="Pfam" id="PF00589">
    <property type="entry name" value="Phage_integrase"/>
    <property type="match status" value="1"/>
</dbReference>
<dbReference type="InterPro" id="IPR002104">
    <property type="entry name" value="Integrase_catalytic"/>
</dbReference>
<evidence type="ECO:0000313" key="9">
    <source>
        <dbReference type="EMBL" id="VUF14186.1"/>
    </source>
</evidence>
<dbReference type="InterPro" id="IPR050808">
    <property type="entry name" value="Phage_Integrase"/>
</dbReference>
<keyword evidence="3 5" id="KW-0238">DNA-binding</keyword>
<dbReference type="PROSITE" id="PS51900">
    <property type="entry name" value="CB"/>
    <property type="match status" value="1"/>
</dbReference>
<reference evidence="9 10" key="1">
    <citation type="submission" date="2019-06" db="EMBL/GenBank/DDBJ databases">
        <authorList>
            <person name="Rodrigo-Torres L."/>
            <person name="Arahal R. D."/>
            <person name="Lucena T."/>
        </authorList>
    </citation>
    <scope>NUCLEOTIDE SEQUENCE [LARGE SCALE GENOMIC DNA]</scope>
    <source>
        <strain evidence="9 10">SW08-7</strain>
    </source>
</reference>
<dbReference type="AlphaFoldDB" id="A0A564G2F1"/>
<dbReference type="OrthoDB" id="7615137at2"/>
<dbReference type="EMBL" id="CABFVH010000029">
    <property type="protein sequence ID" value="VUF14186.1"/>
    <property type="molecule type" value="Genomic_DNA"/>
</dbReference>
<dbReference type="InterPro" id="IPR011010">
    <property type="entry name" value="DNA_brk_join_enz"/>
</dbReference>
<evidence type="ECO:0000313" key="8">
    <source>
        <dbReference type="EMBL" id="GJD58842.1"/>
    </source>
</evidence>
<dbReference type="Pfam" id="PF13356">
    <property type="entry name" value="Arm-DNA-bind_3"/>
    <property type="match status" value="1"/>
</dbReference>
<organism evidence="9 10">
    <name type="scientific">Methylobacterium dankookense</name>
    <dbReference type="NCBI Taxonomy" id="560405"/>
    <lineage>
        <taxon>Bacteria</taxon>
        <taxon>Pseudomonadati</taxon>
        <taxon>Pseudomonadota</taxon>
        <taxon>Alphaproteobacteria</taxon>
        <taxon>Hyphomicrobiales</taxon>
        <taxon>Methylobacteriaceae</taxon>
        <taxon>Methylobacterium</taxon>
    </lineage>
</organism>
<proteinExistence type="inferred from homology"/>
<feature type="domain" description="Tyr recombinase" evidence="6">
    <location>
        <begin position="208"/>
        <end position="403"/>
    </location>
</feature>
<evidence type="ECO:0000256" key="5">
    <source>
        <dbReference type="PROSITE-ProRule" id="PRU01248"/>
    </source>
</evidence>
<dbReference type="GO" id="GO:0006310">
    <property type="term" value="P:DNA recombination"/>
    <property type="evidence" value="ECO:0007669"/>
    <property type="project" value="UniProtKB-KW"/>
</dbReference>
<dbReference type="Gene3D" id="3.30.160.390">
    <property type="entry name" value="Integrase, DNA-binding domain"/>
    <property type="match status" value="1"/>
</dbReference>
<evidence type="ECO:0000256" key="2">
    <source>
        <dbReference type="ARBA" id="ARBA00022908"/>
    </source>
</evidence>
<reference evidence="8" key="3">
    <citation type="submission" date="2021-08" db="EMBL/GenBank/DDBJ databases">
        <authorList>
            <person name="Tani A."/>
            <person name="Ola A."/>
            <person name="Ogura Y."/>
            <person name="Katsura K."/>
            <person name="Hayashi T."/>
        </authorList>
    </citation>
    <scope>NUCLEOTIDE SEQUENCE</scope>
    <source>
        <strain evidence="8">DSM 22415</strain>
    </source>
</reference>
<dbReference type="Pfam" id="PF22022">
    <property type="entry name" value="Phage_int_M"/>
    <property type="match status" value="1"/>
</dbReference>
<dbReference type="Proteomes" id="UP000401717">
    <property type="component" value="Unassembled WGS sequence"/>
</dbReference>
<sequence>MAARVLTVQAIERMKPDAARRAEIPDATLPGLYFVVQPSGAKSWAVRYRHAGKTRKMTLGTYPALDLARAREQGRAALHLVSLGRDPAQEREAAKAVPAPEPDRDLVSTVVESFIERHVRKKNRPRTAEETTRLLRSKVLPAWGTKRIHEIGRRDIIELLDQIVDAGTPIAANRTLSAVSKLFNWCMDRGILDANPCVRVRAPAAETSRERVLEEAEIRVLWRACNEIGWPFGPFVQLLLLTAQRRDEVAKMRRSELREGGTLWTIPGERSKNGVVHDVPLSGAAQSLLTSQPRVAGKSGYVFTTTGRTAISGYAKAKARLDATMLAILKRVEAERGGETDSVMMTPWRLHDLRRTATTGMAKLGHPVHVTEAVLNHHSGTISGVAAIYNRHQYLDEKRAALEAWARHVSSLIQENEA</sequence>
<accession>A0A564G2F1</accession>
<dbReference type="RefSeq" id="WP_144766562.1">
    <property type="nucleotide sequence ID" value="NZ_BPQI01000172.1"/>
</dbReference>
<dbReference type="PANTHER" id="PTHR30629">
    <property type="entry name" value="PROPHAGE INTEGRASE"/>
    <property type="match status" value="1"/>
</dbReference>
<dbReference type="GO" id="GO:0003677">
    <property type="term" value="F:DNA binding"/>
    <property type="evidence" value="ECO:0007669"/>
    <property type="project" value="UniProtKB-UniRule"/>
</dbReference>
<dbReference type="Gene3D" id="1.10.150.130">
    <property type="match status" value="1"/>
</dbReference>
<dbReference type="InterPro" id="IPR038488">
    <property type="entry name" value="Integrase_DNA-bd_sf"/>
</dbReference>
<name>A0A564G2F1_9HYPH</name>
<dbReference type="PROSITE" id="PS51898">
    <property type="entry name" value="TYR_RECOMBINASE"/>
    <property type="match status" value="1"/>
</dbReference>
<protein>
    <submittedName>
        <fullName evidence="9">Prophage integrase IntS</fullName>
    </submittedName>
</protein>
<dbReference type="CDD" id="cd00801">
    <property type="entry name" value="INT_P4_C"/>
    <property type="match status" value="1"/>
</dbReference>
<keyword evidence="11" id="KW-1185">Reference proteome</keyword>
<keyword evidence="2" id="KW-0229">DNA integration</keyword>
<reference evidence="8" key="2">
    <citation type="journal article" date="2021" name="Front. Microbiol.">
        <title>Comprehensive Comparative Genomics and Phenotyping of Methylobacterium Species.</title>
        <authorList>
            <person name="Alessa O."/>
            <person name="Ogura Y."/>
            <person name="Fujitani Y."/>
            <person name="Takami H."/>
            <person name="Hayashi T."/>
            <person name="Sahin N."/>
            <person name="Tani A."/>
        </authorList>
    </citation>
    <scope>NUCLEOTIDE SEQUENCE</scope>
    <source>
        <strain evidence="8">DSM 22415</strain>
    </source>
</reference>
<dbReference type="InterPro" id="IPR053876">
    <property type="entry name" value="Phage_int_M"/>
</dbReference>
<dbReference type="SUPFAM" id="SSF56349">
    <property type="entry name" value="DNA breaking-rejoining enzymes"/>
    <property type="match status" value="1"/>
</dbReference>
<dbReference type="InterPro" id="IPR010998">
    <property type="entry name" value="Integrase_recombinase_N"/>
</dbReference>
<gene>
    <name evidence="9" type="primary">intS</name>
    <name evidence="8" type="ORF">IFDJLNFL_4768</name>
    <name evidence="9" type="ORF">MTDSW087_03902</name>
</gene>
<evidence type="ECO:0000259" key="6">
    <source>
        <dbReference type="PROSITE" id="PS51898"/>
    </source>
</evidence>
<comment type="similarity">
    <text evidence="1">Belongs to the 'phage' integrase family.</text>
</comment>
<dbReference type="EMBL" id="BPQI01000172">
    <property type="protein sequence ID" value="GJD58842.1"/>
    <property type="molecule type" value="Genomic_DNA"/>
</dbReference>
<dbReference type="InterPro" id="IPR025166">
    <property type="entry name" value="Integrase_DNA_bind_dom"/>
</dbReference>
<keyword evidence="4" id="KW-0233">DNA recombination</keyword>
<dbReference type="InterPro" id="IPR013762">
    <property type="entry name" value="Integrase-like_cat_sf"/>
</dbReference>
<evidence type="ECO:0000256" key="4">
    <source>
        <dbReference type="ARBA" id="ARBA00023172"/>
    </source>
</evidence>
<evidence type="ECO:0000313" key="10">
    <source>
        <dbReference type="Proteomes" id="UP000401717"/>
    </source>
</evidence>
<feature type="domain" description="Core-binding (CB)" evidence="7">
    <location>
        <begin position="105"/>
        <end position="187"/>
    </location>
</feature>
<evidence type="ECO:0000313" key="11">
    <source>
        <dbReference type="Proteomes" id="UP001055303"/>
    </source>
</evidence>